<dbReference type="SMART" id="SM00326">
    <property type="entry name" value="SH3"/>
    <property type="match status" value="1"/>
</dbReference>
<feature type="compositionally biased region" description="Pro residues" evidence="11">
    <location>
        <begin position="336"/>
        <end position="346"/>
    </location>
</feature>
<evidence type="ECO:0000256" key="2">
    <source>
        <dbReference type="ARBA" id="ARBA00004510"/>
    </source>
</evidence>
<dbReference type="GO" id="GO:0035591">
    <property type="term" value="F:signaling adaptor activity"/>
    <property type="evidence" value="ECO:0007669"/>
    <property type="project" value="TreeGrafter"/>
</dbReference>
<evidence type="ECO:0000256" key="11">
    <source>
        <dbReference type="SAM" id="MobiDB-lite"/>
    </source>
</evidence>
<dbReference type="GO" id="GO:0017124">
    <property type="term" value="F:SH3 domain binding"/>
    <property type="evidence" value="ECO:0007669"/>
    <property type="project" value="TreeGrafter"/>
</dbReference>
<feature type="compositionally biased region" description="Low complexity" evidence="11">
    <location>
        <begin position="160"/>
        <end position="177"/>
    </location>
</feature>
<dbReference type="AlphaFoldDB" id="A0AA88YK03"/>
<dbReference type="PANTHER" id="PTHR10460">
    <property type="entry name" value="ABL INTERACTOR FAMILY MEMBER"/>
    <property type="match status" value="1"/>
</dbReference>
<dbReference type="Proteomes" id="UP001186944">
    <property type="component" value="Unassembled WGS sequence"/>
</dbReference>
<proteinExistence type="inferred from homology"/>
<evidence type="ECO:0000313" key="13">
    <source>
        <dbReference type="EMBL" id="KAK3106444.1"/>
    </source>
</evidence>
<protein>
    <recommendedName>
        <fullName evidence="12">SH3 domain-containing protein</fullName>
    </recommendedName>
</protein>
<reference evidence="13" key="1">
    <citation type="submission" date="2019-08" db="EMBL/GenBank/DDBJ databases">
        <title>The improved chromosome-level genome for the pearl oyster Pinctada fucata martensii using PacBio sequencing and Hi-C.</title>
        <authorList>
            <person name="Zheng Z."/>
        </authorList>
    </citation>
    <scope>NUCLEOTIDE SEQUENCE</scope>
    <source>
        <strain evidence="13">ZZ-2019</strain>
        <tissue evidence="13">Adductor muscle</tissue>
    </source>
</reference>
<evidence type="ECO:0000256" key="5">
    <source>
        <dbReference type="ARBA" id="ARBA00022490"/>
    </source>
</evidence>
<feature type="domain" description="SH3" evidence="12">
    <location>
        <begin position="397"/>
        <end position="455"/>
    </location>
</feature>
<evidence type="ECO:0000256" key="4">
    <source>
        <dbReference type="ARBA" id="ARBA00022443"/>
    </source>
</evidence>
<name>A0AA88YK03_PINIB</name>
<dbReference type="GO" id="GO:0030027">
    <property type="term" value="C:lamellipodium"/>
    <property type="evidence" value="ECO:0007669"/>
    <property type="project" value="UniProtKB-SubCell"/>
</dbReference>
<organism evidence="13 14">
    <name type="scientific">Pinctada imbricata</name>
    <name type="common">Atlantic pearl-oyster</name>
    <name type="synonym">Pinctada martensii</name>
    <dbReference type="NCBI Taxonomy" id="66713"/>
    <lineage>
        <taxon>Eukaryota</taxon>
        <taxon>Metazoa</taxon>
        <taxon>Spiralia</taxon>
        <taxon>Lophotrochozoa</taxon>
        <taxon>Mollusca</taxon>
        <taxon>Bivalvia</taxon>
        <taxon>Autobranchia</taxon>
        <taxon>Pteriomorphia</taxon>
        <taxon>Pterioida</taxon>
        <taxon>Pterioidea</taxon>
        <taxon>Pteriidae</taxon>
        <taxon>Pinctada</taxon>
    </lineage>
</organism>
<evidence type="ECO:0000256" key="6">
    <source>
        <dbReference type="ARBA" id="ARBA00022553"/>
    </source>
</evidence>
<dbReference type="GO" id="GO:0098858">
    <property type="term" value="C:actin-based cell projection"/>
    <property type="evidence" value="ECO:0007669"/>
    <property type="project" value="TreeGrafter"/>
</dbReference>
<sequence length="455" mass="49492">MAELAALLDQEIPDGRQHLQESYVNLEKVAKYCKDNYEQAQDKRAALEETKNYTTHSLASVAYQINSLATNFLKLLDLQANQLAEMESSVNYLAQTVNIHKEKVARREIGVLTTNRTSTRPAGVKNGIIFPEHAERPTKYNRKPIDYSTLDDIGHGVRGTTTSKQSRSSSISSTTSSQAPGTKPPTPPVGRSGSMGGGSLSKATGSHYRTPAPPVAPPSVPSHYAPSNYSMGQITALPGQHKQQQQSRGSRYSQGQPQHQMAPGVPPAPPPNAPPPPVGMAHPMSQTLDNPPPPSPGGRVSMGMMQQQQSVENLPPPPSPAADDNTRASEILEASPPLPPPPPPDDPQQFQYQPPPPPPEFNDGSDQNDEPLYPQHEEDPYAATGPNLANPEWIPQQYMEKVVAIYDYAAVKDDELTFSENALIYVTNKNDDGWWEGIMNGVTGLFPSNYVEPCI</sequence>
<dbReference type="PRINTS" id="PR00452">
    <property type="entry name" value="SH3DOMAIN"/>
</dbReference>
<dbReference type="GO" id="GO:0005856">
    <property type="term" value="C:cytoskeleton"/>
    <property type="evidence" value="ECO:0007669"/>
    <property type="project" value="UniProtKB-SubCell"/>
</dbReference>
<dbReference type="EMBL" id="VSWD01000003">
    <property type="protein sequence ID" value="KAK3106444.1"/>
    <property type="molecule type" value="Genomic_DNA"/>
</dbReference>
<dbReference type="GO" id="GO:0001764">
    <property type="term" value="P:neuron migration"/>
    <property type="evidence" value="ECO:0007669"/>
    <property type="project" value="TreeGrafter"/>
</dbReference>
<gene>
    <name evidence="13" type="ORF">FSP39_020212</name>
</gene>
<keyword evidence="5" id="KW-0963">Cytoplasm</keyword>
<dbReference type="CDD" id="cd11826">
    <property type="entry name" value="SH3_Abi"/>
    <property type="match status" value="1"/>
</dbReference>
<feature type="region of interest" description="Disordered" evidence="11">
    <location>
        <begin position="135"/>
        <end position="388"/>
    </location>
</feature>
<dbReference type="InterPro" id="IPR001452">
    <property type="entry name" value="SH3_domain"/>
</dbReference>
<keyword evidence="9" id="KW-0966">Cell projection</keyword>
<keyword evidence="14" id="KW-1185">Reference proteome</keyword>
<evidence type="ECO:0000259" key="12">
    <source>
        <dbReference type="PROSITE" id="PS50002"/>
    </source>
</evidence>
<evidence type="ECO:0000256" key="1">
    <source>
        <dbReference type="ARBA" id="ARBA00004245"/>
    </source>
</evidence>
<dbReference type="Pfam" id="PF14604">
    <property type="entry name" value="SH3_9"/>
    <property type="match status" value="1"/>
</dbReference>
<keyword evidence="4 10" id="KW-0728">SH3 domain</keyword>
<comment type="subcellular location">
    <subcellularLocation>
        <location evidence="2">Cell projection</location>
        <location evidence="2">Lamellipodium</location>
    </subcellularLocation>
    <subcellularLocation>
        <location evidence="1">Cytoplasm</location>
        <location evidence="1">Cytoskeleton</location>
    </subcellularLocation>
</comment>
<dbReference type="Pfam" id="PF07815">
    <property type="entry name" value="Abi_HHR"/>
    <property type="match status" value="1"/>
</dbReference>
<dbReference type="InterPro" id="IPR028455">
    <property type="entry name" value="ABI3_SH3"/>
</dbReference>
<dbReference type="InterPro" id="IPR036028">
    <property type="entry name" value="SH3-like_dom_sf"/>
</dbReference>
<comment type="caution">
    <text evidence="13">The sequence shown here is derived from an EMBL/GenBank/DDBJ whole genome shotgun (WGS) entry which is preliminary data.</text>
</comment>
<dbReference type="PROSITE" id="PS50002">
    <property type="entry name" value="SH3"/>
    <property type="match status" value="1"/>
</dbReference>
<feature type="compositionally biased region" description="Pro residues" evidence="11">
    <location>
        <begin position="264"/>
        <end position="278"/>
    </location>
</feature>
<evidence type="ECO:0000256" key="9">
    <source>
        <dbReference type="ARBA" id="ARBA00023273"/>
    </source>
</evidence>
<comment type="similarity">
    <text evidence="3">Belongs to the ABI family.</text>
</comment>
<dbReference type="InterPro" id="IPR012849">
    <property type="entry name" value="Abl-interactor_HHR_dom"/>
</dbReference>
<keyword evidence="7" id="KW-0175">Coiled coil</keyword>
<dbReference type="PANTHER" id="PTHR10460:SF0">
    <property type="entry name" value="ABELSON INTERACTING PROTEIN, ISOFORM D"/>
    <property type="match status" value="1"/>
</dbReference>
<evidence type="ECO:0000256" key="8">
    <source>
        <dbReference type="ARBA" id="ARBA00023212"/>
    </source>
</evidence>
<keyword evidence="6" id="KW-0597">Phosphoprotein</keyword>
<evidence type="ECO:0000256" key="10">
    <source>
        <dbReference type="PROSITE-ProRule" id="PRU00192"/>
    </source>
</evidence>
<dbReference type="Gene3D" id="6.10.140.1620">
    <property type="match status" value="1"/>
</dbReference>
<evidence type="ECO:0000256" key="3">
    <source>
        <dbReference type="ARBA" id="ARBA00010020"/>
    </source>
</evidence>
<dbReference type="InterPro" id="IPR028457">
    <property type="entry name" value="ABI"/>
</dbReference>
<accession>A0AA88YK03</accession>
<dbReference type="Gene3D" id="2.30.30.40">
    <property type="entry name" value="SH3 Domains"/>
    <property type="match status" value="1"/>
</dbReference>
<dbReference type="FunFam" id="2.30.30.40:FF:000002">
    <property type="entry name" value="abl interactor 1 isoform X1"/>
    <property type="match status" value="1"/>
</dbReference>
<evidence type="ECO:0000313" key="14">
    <source>
        <dbReference type="Proteomes" id="UP001186944"/>
    </source>
</evidence>
<dbReference type="SUPFAM" id="SSF50044">
    <property type="entry name" value="SH3-domain"/>
    <property type="match status" value="1"/>
</dbReference>
<feature type="compositionally biased region" description="Pro residues" evidence="11">
    <location>
        <begin position="211"/>
        <end position="220"/>
    </location>
</feature>
<evidence type="ECO:0000256" key="7">
    <source>
        <dbReference type="ARBA" id="ARBA00023054"/>
    </source>
</evidence>
<keyword evidence="8" id="KW-0206">Cytoskeleton</keyword>
<dbReference type="GO" id="GO:0031209">
    <property type="term" value="C:SCAR complex"/>
    <property type="evidence" value="ECO:0007669"/>
    <property type="project" value="TreeGrafter"/>
</dbReference>
<feature type="compositionally biased region" description="Low complexity" evidence="11">
    <location>
        <begin position="243"/>
        <end position="263"/>
    </location>
</feature>